<dbReference type="AlphaFoldDB" id="A0A8J7FM08"/>
<evidence type="ECO:0000313" key="2">
    <source>
        <dbReference type="Proteomes" id="UP000640333"/>
    </source>
</evidence>
<evidence type="ECO:0000313" key="1">
    <source>
        <dbReference type="EMBL" id="MBE9398713.1"/>
    </source>
</evidence>
<proteinExistence type="predicted"/>
<protein>
    <submittedName>
        <fullName evidence="1">Thioesterase family protein</fullName>
    </submittedName>
</protein>
<reference evidence="1" key="1">
    <citation type="submission" date="2020-10" db="EMBL/GenBank/DDBJ databases">
        <title>Bacterium isolated from coastal waters sediment.</title>
        <authorList>
            <person name="Chen R.-J."/>
            <person name="Lu D.-C."/>
            <person name="Zhu K.-L."/>
            <person name="Du Z.-J."/>
        </authorList>
    </citation>
    <scope>NUCLEOTIDE SEQUENCE</scope>
    <source>
        <strain evidence="1">N1Y112</strain>
    </source>
</reference>
<sequence>MNYSVTASTNPDGYLLTHYGKIKAESCDYNGHLNEGHALVMLSLATDTILDAIQLDTTGRERLNFSAFTIQNNLYYRAEGHEGQEVLAQSQLLAFDEKRLRIFHRLIDAESGTVLVELECLMLGVDMAIRKSACWPEGVSKALSQLAAKQQDLPCPDNAGRAIEKPALG</sequence>
<dbReference type="SUPFAM" id="SSF54637">
    <property type="entry name" value="Thioesterase/thiol ester dehydrase-isomerase"/>
    <property type="match status" value="1"/>
</dbReference>
<gene>
    <name evidence="1" type="ORF">IOQ59_15750</name>
</gene>
<dbReference type="RefSeq" id="WP_193954407.1">
    <property type="nucleotide sequence ID" value="NZ_JADEYS010000017.1"/>
</dbReference>
<comment type="caution">
    <text evidence="1">The sequence shown here is derived from an EMBL/GenBank/DDBJ whole genome shotgun (WGS) entry which is preliminary data.</text>
</comment>
<dbReference type="CDD" id="cd00586">
    <property type="entry name" value="4HBT"/>
    <property type="match status" value="1"/>
</dbReference>
<organism evidence="1 2">
    <name type="scientific">Pontibacterium sinense</name>
    <dbReference type="NCBI Taxonomy" id="2781979"/>
    <lineage>
        <taxon>Bacteria</taxon>
        <taxon>Pseudomonadati</taxon>
        <taxon>Pseudomonadota</taxon>
        <taxon>Gammaproteobacteria</taxon>
        <taxon>Oceanospirillales</taxon>
        <taxon>Oceanospirillaceae</taxon>
        <taxon>Pontibacterium</taxon>
    </lineage>
</organism>
<name>A0A8J7FM08_9GAMM</name>
<dbReference type="Pfam" id="PF13279">
    <property type="entry name" value="4HBT_2"/>
    <property type="match status" value="1"/>
</dbReference>
<dbReference type="EMBL" id="JADEYS010000017">
    <property type="protein sequence ID" value="MBE9398713.1"/>
    <property type="molecule type" value="Genomic_DNA"/>
</dbReference>
<dbReference type="Gene3D" id="3.10.129.10">
    <property type="entry name" value="Hotdog Thioesterase"/>
    <property type="match status" value="1"/>
</dbReference>
<dbReference type="InterPro" id="IPR029069">
    <property type="entry name" value="HotDog_dom_sf"/>
</dbReference>
<dbReference type="Proteomes" id="UP000640333">
    <property type="component" value="Unassembled WGS sequence"/>
</dbReference>
<accession>A0A8J7FM08</accession>
<keyword evidence="2" id="KW-1185">Reference proteome</keyword>